<dbReference type="InterPro" id="IPR005335">
    <property type="entry name" value="Terminase_ssu"/>
</dbReference>
<protein>
    <recommendedName>
        <fullName evidence="6">Terminase small subunit</fullName>
    </recommendedName>
</protein>
<name>A0A074TF79_9RHOB</name>
<gene>
    <name evidence="4" type="ORF">DL1_08545</name>
</gene>
<keyword evidence="1" id="KW-1188">Viral release from host cell</keyword>
<organism evidence="4 5">
    <name type="scientific">Thioclava dalianensis</name>
    <dbReference type="NCBI Taxonomy" id="1185766"/>
    <lineage>
        <taxon>Bacteria</taxon>
        <taxon>Pseudomonadati</taxon>
        <taxon>Pseudomonadota</taxon>
        <taxon>Alphaproteobacteria</taxon>
        <taxon>Rhodobacterales</taxon>
        <taxon>Paracoccaceae</taxon>
        <taxon>Thioclava</taxon>
    </lineage>
</organism>
<dbReference type="eggNOG" id="COG3728">
    <property type="taxonomic scope" value="Bacteria"/>
</dbReference>
<evidence type="ECO:0000313" key="5">
    <source>
        <dbReference type="Proteomes" id="UP000027725"/>
    </source>
</evidence>
<dbReference type="PANTHER" id="PTHR41328">
    <property type="entry name" value="TERMINASE SMALL SUBUNIT-RELATED"/>
    <property type="match status" value="1"/>
</dbReference>
<dbReference type="GO" id="GO:0051276">
    <property type="term" value="P:chromosome organization"/>
    <property type="evidence" value="ECO:0007669"/>
    <property type="project" value="InterPro"/>
</dbReference>
<evidence type="ECO:0000256" key="1">
    <source>
        <dbReference type="ARBA" id="ARBA00022612"/>
    </source>
</evidence>
<evidence type="ECO:0000313" key="4">
    <source>
        <dbReference type="EMBL" id="KEP68790.1"/>
    </source>
</evidence>
<dbReference type="Gene3D" id="1.10.10.1400">
    <property type="entry name" value="Terminase, small subunit, N-terminal DNA-binding domain, HTH motif"/>
    <property type="match status" value="1"/>
</dbReference>
<proteinExistence type="predicted"/>
<accession>A0A074TF79</accession>
<keyword evidence="5" id="KW-1185">Reference proteome</keyword>
<dbReference type="STRING" id="1185766.SAMN05216224_10678"/>
<feature type="compositionally biased region" description="Basic residues" evidence="3">
    <location>
        <begin position="1"/>
        <end position="18"/>
    </location>
</feature>
<comment type="caution">
    <text evidence="4">The sequence shown here is derived from an EMBL/GenBank/DDBJ whole genome shotgun (WGS) entry which is preliminary data.</text>
</comment>
<dbReference type="InterPro" id="IPR038713">
    <property type="entry name" value="Terminase_Gp1_N_sf"/>
</dbReference>
<evidence type="ECO:0000256" key="2">
    <source>
        <dbReference type="ARBA" id="ARBA00023219"/>
    </source>
</evidence>
<reference evidence="4 5" key="1">
    <citation type="submission" date="2014-03" db="EMBL/GenBank/DDBJ databases">
        <title>The draft genome sequence of Thioclava dalianensis DLFJ1-1.</title>
        <authorList>
            <person name="Lai Q."/>
            <person name="Shao Z."/>
        </authorList>
    </citation>
    <scope>NUCLEOTIDE SEQUENCE [LARGE SCALE GENOMIC DNA]</scope>
    <source>
        <strain evidence="4 5">DLFJ1-1</strain>
    </source>
</reference>
<evidence type="ECO:0008006" key="6">
    <source>
        <dbReference type="Google" id="ProtNLM"/>
    </source>
</evidence>
<sequence length="281" mass="31418">MAPQKKKKTTPARAKTTRKKLDADAHKRRMAFAAQYVIDLNAAQAAIRAGYSEKGARQTGARLLTYADVQEEIARLMAERAARLEIEQDDVLRRWWTQATLDVNELVQNRHGACRYCHGADHDYQWKTRREFNEAYDKAALPFLKGMTPDQPEHALIQSREYIHPKLPNDLGGYGYRLKVAPNPDCPECGGDGISYVHVVDTRTISPEARMVYEGMKETKQGIEVKISDRGKALEMVARHLGMLNGKVELDASAELLEAARALNLATTTIAPGALSLDDDE</sequence>
<dbReference type="Proteomes" id="UP000027725">
    <property type="component" value="Unassembled WGS sequence"/>
</dbReference>
<evidence type="ECO:0000256" key="3">
    <source>
        <dbReference type="SAM" id="MobiDB-lite"/>
    </source>
</evidence>
<dbReference type="PANTHER" id="PTHR41328:SF2">
    <property type="entry name" value="TERMINASE SMALL SUBUNIT"/>
    <property type="match status" value="1"/>
</dbReference>
<dbReference type="InterPro" id="IPR052404">
    <property type="entry name" value="SPP1-like_terminase"/>
</dbReference>
<dbReference type="EMBL" id="JHEH01000023">
    <property type="protein sequence ID" value="KEP68790.1"/>
    <property type="molecule type" value="Genomic_DNA"/>
</dbReference>
<keyword evidence="2" id="KW-0231">Viral genome packaging</keyword>
<dbReference type="Pfam" id="PF03592">
    <property type="entry name" value="Terminase_2"/>
    <property type="match status" value="1"/>
</dbReference>
<dbReference type="AlphaFoldDB" id="A0A074TF79"/>
<feature type="region of interest" description="Disordered" evidence="3">
    <location>
        <begin position="1"/>
        <end position="23"/>
    </location>
</feature>